<dbReference type="InterPro" id="IPR032675">
    <property type="entry name" value="LRR_dom_sf"/>
</dbReference>
<dbReference type="Proteomes" id="UP001437256">
    <property type="component" value="Unassembled WGS sequence"/>
</dbReference>
<organism evidence="1 2">
    <name type="scientific">Marasmius tenuissimus</name>
    <dbReference type="NCBI Taxonomy" id="585030"/>
    <lineage>
        <taxon>Eukaryota</taxon>
        <taxon>Fungi</taxon>
        <taxon>Dikarya</taxon>
        <taxon>Basidiomycota</taxon>
        <taxon>Agaricomycotina</taxon>
        <taxon>Agaricomycetes</taxon>
        <taxon>Agaricomycetidae</taxon>
        <taxon>Agaricales</taxon>
        <taxon>Marasmiineae</taxon>
        <taxon>Marasmiaceae</taxon>
        <taxon>Marasmius</taxon>
    </lineage>
</organism>
<gene>
    <name evidence="1" type="ORF">AAF712_006897</name>
</gene>
<protein>
    <submittedName>
        <fullName evidence="1">Uncharacterized protein</fullName>
    </submittedName>
</protein>
<dbReference type="SUPFAM" id="SSF52047">
    <property type="entry name" value="RNI-like"/>
    <property type="match status" value="1"/>
</dbReference>
<sequence>MAFNADIGHEIYASGATFLHSNLKASTTPSSIKNDEGITVFDVTDPANPSYCLSEGRHGPPITAVKYAYDRARHSGYPDLDEELRTYLEGVNLISRSALFEAWPADFECPANHDSSEASGRRSPDLEVLLPSLSNLTLKPAVEKAIADEDTEALEHFAWNTEKASLILSVLRSRDSFGPAALSLLIKMVETQRGNSPIDLSDLSLTSEQVLEALAGLRESINYLNLSHNPRVTTTTLRSVLETHPRIRRLVVYGTSISDEEITALVCQERSLFYHVEQLIHPAFFSYRQMATPAFSFCVANAGVCDWRNINAVSLPYVNVSAIIQSLGDLLRACITLGVGPGPLGGGIGDSQTPLLALFSGAPREEGRRWGQRTVVSAVHSRRARSYPRVGFAFLTESGGEEGWSKVGRQFEIHHFRSFIAELVKDGYPEPPSSDVEEVAGLLEKLDEMLKTVPGDLYSEAEAGLSLITEAELASAAGAWRYLLETYHSKLPSYSRAIHKQ</sequence>
<name>A0ABR2ZWG0_9AGAR</name>
<keyword evidence="2" id="KW-1185">Reference proteome</keyword>
<comment type="caution">
    <text evidence="1">The sequence shown here is derived from an EMBL/GenBank/DDBJ whole genome shotgun (WGS) entry which is preliminary data.</text>
</comment>
<reference evidence="1 2" key="1">
    <citation type="submission" date="2024-05" db="EMBL/GenBank/DDBJ databases">
        <title>A draft genome resource for the thread blight pathogen Marasmius tenuissimus strain MS-2.</title>
        <authorList>
            <person name="Yulfo-Soto G.E."/>
            <person name="Baruah I.K."/>
            <person name="Amoako-Attah I."/>
            <person name="Bukari Y."/>
            <person name="Meinhardt L.W."/>
            <person name="Bailey B.A."/>
            <person name="Cohen S.P."/>
        </authorList>
    </citation>
    <scope>NUCLEOTIDE SEQUENCE [LARGE SCALE GENOMIC DNA]</scope>
    <source>
        <strain evidence="1 2">MS-2</strain>
    </source>
</reference>
<evidence type="ECO:0000313" key="1">
    <source>
        <dbReference type="EMBL" id="KAL0066066.1"/>
    </source>
</evidence>
<proteinExistence type="predicted"/>
<evidence type="ECO:0000313" key="2">
    <source>
        <dbReference type="Proteomes" id="UP001437256"/>
    </source>
</evidence>
<accession>A0ABR2ZWG0</accession>
<dbReference type="EMBL" id="JBBXMP010000039">
    <property type="protein sequence ID" value="KAL0066066.1"/>
    <property type="molecule type" value="Genomic_DNA"/>
</dbReference>
<dbReference type="Gene3D" id="3.80.10.10">
    <property type="entry name" value="Ribonuclease Inhibitor"/>
    <property type="match status" value="1"/>
</dbReference>